<keyword evidence="3" id="KW-1185">Reference proteome</keyword>
<evidence type="ECO:0000313" key="2">
    <source>
        <dbReference type="EMBL" id="GAA54450.1"/>
    </source>
</evidence>
<evidence type="ECO:0000256" key="1">
    <source>
        <dbReference type="SAM" id="MobiDB-lite"/>
    </source>
</evidence>
<reference evidence="2" key="1">
    <citation type="journal article" date="2011" name="Genome Biol.">
        <title>The draft genome of the carcinogenic human liver fluke Clonorchis sinensis.</title>
        <authorList>
            <person name="Wang X."/>
            <person name="Chen W."/>
            <person name="Huang Y."/>
            <person name="Sun J."/>
            <person name="Men J."/>
            <person name="Liu H."/>
            <person name="Luo F."/>
            <person name="Guo L."/>
            <person name="Lv X."/>
            <person name="Deng C."/>
            <person name="Zhou C."/>
            <person name="Fan Y."/>
            <person name="Li X."/>
            <person name="Huang L."/>
            <person name="Hu Y."/>
            <person name="Liang C."/>
            <person name="Hu X."/>
            <person name="Xu J."/>
            <person name="Yu X."/>
        </authorList>
    </citation>
    <scope>NUCLEOTIDE SEQUENCE [LARGE SCALE GENOMIC DNA]</scope>
    <source>
        <strain evidence="2">Henan</strain>
    </source>
</reference>
<protein>
    <submittedName>
        <fullName evidence="2">Uncharacterized protein</fullName>
    </submittedName>
</protein>
<reference key="2">
    <citation type="submission" date="2011-10" db="EMBL/GenBank/DDBJ databases">
        <title>The genome and transcriptome sequence of Clonorchis sinensis provide insights into the carcinogenic liver fluke.</title>
        <authorList>
            <person name="Wang X."/>
            <person name="Huang Y."/>
            <person name="Chen W."/>
            <person name="Liu H."/>
            <person name="Guo L."/>
            <person name="Chen Y."/>
            <person name="Luo F."/>
            <person name="Zhou W."/>
            <person name="Sun J."/>
            <person name="Mao Q."/>
            <person name="Liang P."/>
            <person name="Zhou C."/>
            <person name="Tian Y."/>
            <person name="Men J."/>
            <person name="Lv X."/>
            <person name="Huang L."/>
            <person name="Zhou J."/>
            <person name="Hu Y."/>
            <person name="Li R."/>
            <person name="Zhang F."/>
            <person name="Lei H."/>
            <person name="Li X."/>
            <person name="Hu X."/>
            <person name="Liang C."/>
            <person name="Xu J."/>
            <person name="Wu Z."/>
            <person name="Yu X."/>
        </authorList>
    </citation>
    <scope>NUCLEOTIDE SEQUENCE</scope>
    <source>
        <strain>Henan</strain>
    </source>
</reference>
<organism evidence="2 3">
    <name type="scientific">Clonorchis sinensis</name>
    <name type="common">Chinese liver fluke</name>
    <dbReference type="NCBI Taxonomy" id="79923"/>
    <lineage>
        <taxon>Eukaryota</taxon>
        <taxon>Metazoa</taxon>
        <taxon>Spiralia</taxon>
        <taxon>Lophotrochozoa</taxon>
        <taxon>Platyhelminthes</taxon>
        <taxon>Trematoda</taxon>
        <taxon>Digenea</taxon>
        <taxon>Opisthorchiida</taxon>
        <taxon>Opisthorchiata</taxon>
        <taxon>Opisthorchiidae</taxon>
        <taxon>Clonorchis</taxon>
    </lineage>
</organism>
<name>G7YNB9_CLOSI</name>
<proteinExistence type="predicted"/>
<accession>G7YNB9</accession>
<evidence type="ECO:0000313" key="3">
    <source>
        <dbReference type="Proteomes" id="UP000008909"/>
    </source>
</evidence>
<feature type="region of interest" description="Disordered" evidence="1">
    <location>
        <begin position="117"/>
        <end position="161"/>
    </location>
</feature>
<dbReference type="AlphaFoldDB" id="G7YNB9"/>
<feature type="compositionally biased region" description="Acidic residues" evidence="1">
    <location>
        <begin position="133"/>
        <end position="154"/>
    </location>
</feature>
<dbReference type="Proteomes" id="UP000008909">
    <property type="component" value="Unassembled WGS sequence"/>
</dbReference>
<dbReference type="EMBL" id="DF143893">
    <property type="protein sequence ID" value="GAA54450.1"/>
    <property type="molecule type" value="Genomic_DNA"/>
</dbReference>
<gene>
    <name evidence="2" type="ORF">CLF_102998</name>
</gene>
<sequence length="161" mass="17848">MGTQKTMEKNKAEVGWYSKCYQWSNVNDSRPKAVTMLPRSSFCVAMILRAIMAGTQFLKVEPCHEGRQGAATQRTAIFRFFSGFGPESSLLVSLPLFSLAESEEDSLPDEALSLSVSLCDDDDPSEAKVSVYEESDDSVELSSDEDDVDDEEDDCRCLNYG</sequence>